<keyword evidence="2" id="KW-0808">Transferase</keyword>
<dbReference type="AlphaFoldDB" id="Q3SW94"/>
<dbReference type="RefSeq" id="WP_011313516.1">
    <property type="nucleotide sequence ID" value="NC_007406.1"/>
</dbReference>
<protein>
    <submittedName>
        <fullName evidence="4">PTS IIA-like nitrogen-regulatory protein PtsN</fullName>
    </submittedName>
</protein>
<feature type="domain" description="PTS EIIA type-2" evidence="3">
    <location>
        <begin position="5"/>
        <end position="148"/>
    </location>
</feature>
<dbReference type="InterPro" id="IPR051541">
    <property type="entry name" value="PTS_SugarTrans_NitroReg"/>
</dbReference>
<accession>Q3SW94</accession>
<keyword evidence="5" id="KW-1185">Reference proteome</keyword>
<dbReference type="GO" id="GO:0008982">
    <property type="term" value="F:protein-N(PI)-phosphohistidine-sugar phosphotransferase activity"/>
    <property type="evidence" value="ECO:0007669"/>
    <property type="project" value="InterPro"/>
</dbReference>
<evidence type="ECO:0000256" key="1">
    <source>
        <dbReference type="ARBA" id="ARBA00004496"/>
    </source>
</evidence>
<dbReference type="eggNOG" id="COG1762">
    <property type="taxonomic scope" value="Bacteria"/>
</dbReference>
<sequence>MMITDLVAPEAILPALKVTSKKQALQELAARAAELTGQNDRAIFEVLLRREKLGTTAVGYGVAIPHGKLQKLEKIFGLFARLERSIDFEAMDGQPVDLIFLLLAPEGAGADHLKALARIARLLRDQDIANKLRASRDAEAIYSVLALPPATVP</sequence>
<evidence type="ECO:0000259" key="3">
    <source>
        <dbReference type="PROSITE" id="PS51094"/>
    </source>
</evidence>
<dbReference type="PROSITE" id="PS00372">
    <property type="entry name" value="PTS_EIIA_TYPE_2_HIS"/>
    <property type="match status" value="1"/>
</dbReference>
<gene>
    <name evidence="4" type="ordered locus">Nwi_0179</name>
</gene>
<evidence type="ECO:0000256" key="2">
    <source>
        <dbReference type="ARBA" id="ARBA00022679"/>
    </source>
</evidence>
<comment type="subcellular location">
    <subcellularLocation>
        <location evidence="1">Cytoplasm</location>
    </subcellularLocation>
</comment>
<dbReference type="FunFam" id="3.40.930.10:FF:000009">
    <property type="entry name" value="PTS system, fructose specific IIABC component"/>
    <property type="match status" value="1"/>
</dbReference>
<dbReference type="GO" id="GO:0009401">
    <property type="term" value="P:phosphoenolpyruvate-dependent sugar phosphotransferase system"/>
    <property type="evidence" value="ECO:0007669"/>
    <property type="project" value="InterPro"/>
</dbReference>
<dbReference type="KEGG" id="nwi:Nwi_0179"/>
<dbReference type="PROSITE" id="PS51094">
    <property type="entry name" value="PTS_EIIA_TYPE_2"/>
    <property type="match status" value="1"/>
</dbReference>
<dbReference type="EMBL" id="CP000115">
    <property type="protein sequence ID" value="ABA03447.1"/>
    <property type="molecule type" value="Genomic_DNA"/>
</dbReference>
<dbReference type="Gene3D" id="3.40.930.10">
    <property type="entry name" value="Mannitol-specific EII, Chain A"/>
    <property type="match status" value="1"/>
</dbReference>
<dbReference type="InterPro" id="IPR016152">
    <property type="entry name" value="PTrfase/Anion_transptr"/>
</dbReference>
<dbReference type="InterPro" id="IPR006320">
    <property type="entry name" value="PTS_Nitro_regul"/>
</dbReference>
<dbReference type="Proteomes" id="UP000002531">
    <property type="component" value="Chromosome"/>
</dbReference>
<organism evidence="4 5">
    <name type="scientific">Nitrobacter winogradskyi (strain ATCC 25391 / DSM 10237 / CIP 104748 / NCIMB 11846 / Nb-255)</name>
    <dbReference type="NCBI Taxonomy" id="323098"/>
    <lineage>
        <taxon>Bacteria</taxon>
        <taxon>Pseudomonadati</taxon>
        <taxon>Pseudomonadota</taxon>
        <taxon>Alphaproteobacteria</taxon>
        <taxon>Hyphomicrobiales</taxon>
        <taxon>Nitrobacteraceae</taxon>
        <taxon>Nitrobacter</taxon>
    </lineage>
</organism>
<proteinExistence type="predicted"/>
<dbReference type="SUPFAM" id="SSF55804">
    <property type="entry name" value="Phoshotransferase/anion transport protein"/>
    <property type="match status" value="1"/>
</dbReference>
<dbReference type="HOGENOM" id="CLU_072531_5_2_5"/>
<dbReference type="OrthoDB" id="95460at2"/>
<dbReference type="Pfam" id="PF00359">
    <property type="entry name" value="PTS_EIIA_2"/>
    <property type="match status" value="1"/>
</dbReference>
<dbReference type="InterPro" id="IPR002178">
    <property type="entry name" value="PTS_EIIA_type-2_dom"/>
</dbReference>
<evidence type="ECO:0000313" key="4">
    <source>
        <dbReference type="EMBL" id="ABA03447.1"/>
    </source>
</evidence>
<dbReference type="PANTHER" id="PTHR47738">
    <property type="entry name" value="PTS SYSTEM FRUCTOSE-LIKE EIIA COMPONENT-RELATED"/>
    <property type="match status" value="1"/>
</dbReference>
<name>Q3SW94_NITWN</name>
<dbReference type="NCBIfam" id="TIGR01419">
    <property type="entry name" value="nitro_reg_IIA"/>
    <property type="match status" value="1"/>
</dbReference>
<dbReference type="PANTHER" id="PTHR47738:SF1">
    <property type="entry name" value="NITROGEN REGULATORY PROTEIN"/>
    <property type="match status" value="1"/>
</dbReference>
<reference evidence="4 5" key="1">
    <citation type="journal article" date="2006" name="Appl. Environ. Microbiol.">
        <title>Genome sequence of the chemolithoautotrophic nitrite-oxidizing bacterium Nitrobacter winogradskyi Nb-255.</title>
        <authorList>
            <person name="Starkenburg S.R."/>
            <person name="Chain P.S."/>
            <person name="Sayavedra-Soto L.A."/>
            <person name="Hauser L."/>
            <person name="Land M.L."/>
            <person name="Larimer F.W."/>
            <person name="Malfatti S.A."/>
            <person name="Klotz M.G."/>
            <person name="Bottomley P.J."/>
            <person name="Arp D.J."/>
            <person name="Hickey W.J."/>
        </authorList>
    </citation>
    <scope>NUCLEOTIDE SEQUENCE [LARGE SCALE GENOMIC DNA]</scope>
    <source>
        <strain evidence="5">ATCC 25391 / DSM 10237 / CIP 104748 / NCIMB 11846 / Nb-255</strain>
    </source>
</reference>
<dbReference type="GO" id="GO:0030295">
    <property type="term" value="F:protein kinase activator activity"/>
    <property type="evidence" value="ECO:0007669"/>
    <property type="project" value="TreeGrafter"/>
</dbReference>
<dbReference type="CDD" id="cd00211">
    <property type="entry name" value="PTS_IIA_fru"/>
    <property type="match status" value="1"/>
</dbReference>
<evidence type="ECO:0000313" key="5">
    <source>
        <dbReference type="Proteomes" id="UP000002531"/>
    </source>
</evidence>
<dbReference type="STRING" id="323098.Nwi_0179"/>
<dbReference type="GO" id="GO:0005737">
    <property type="term" value="C:cytoplasm"/>
    <property type="evidence" value="ECO:0007669"/>
    <property type="project" value="UniProtKB-SubCell"/>
</dbReference>